<feature type="domain" description="Disease resistance R13L4/SHOC-2-like LRR" evidence="4">
    <location>
        <begin position="59"/>
        <end position="161"/>
    </location>
</feature>
<keyword evidence="1" id="KW-0433">Leucine-rich repeat</keyword>
<evidence type="ECO:0000313" key="6">
    <source>
        <dbReference type="Proteomes" id="UP000237246"/>
    </source>
</evidence>
<dbReference type="PANTHER" id="PTHR48051:SF47">
    <property type="entry name" value="LEUCINE RICH REPEAT AND STERILE ALPHA MOTIF CONTAINING 1"/>
    <property type="match status" value="1"/>
</dbReference>
<evidence type="ECO:0000256" key="3">
    <source>
        <dbReference type="SAM" id="Coils"/>
    </source>
</evidence>
<feature type="coiled-coil region" evidence="3">
    <location>
        <begin position="356"/>
        <end position="418"/>
    </location>
</feature>
<dbReference type="Proteomes" id="UP000237246">
    <property type="component" value="Unassembled WGS sequence"/>
</dbReference>
<dbReference type="InterPro" id="IPR055414">
    <property type="entry name" value="LRR_R13L4/SHOC2-like"/>
</dbReference>
<dbReference type="OrthoDB" id="1711136at2759"/>
<reference evidence="5 6" key="1">
    <citation type="submission" date="2018-01" db="EMBL/GenBank/DDBJ databases">
        <title>Comparison of the Chinese Bamboo Partridge and Red Junglefowl genome sequences highlights the importance of demography in genome evolution.</title>
        <authorList>
            <person name="Tiley G.P."/>
            <person name="Kimball R.T."/>
            <person name="Braun E.L."/>
            <person name="Burleigh J.G."/>
        </authorList>
    </citation>
    <scope>NUCLEOTIDE SEQUENCE [LARGE SCALE GENOMIC DNA]</scope>
    <source>
        <strain evidence="5">RTK389</strain>
        <tissue evidence="5">Blood</tissue>
    </source>
</reference>
<gene>
    <name evidence="5" type="ORF">CIB84_006897</name>
</gene>
<comment type="caution">
    <text evidence="5">The sequence shown here is derived from an EMBL/GenBank/DDBJ whole genome shotgun (WGS) entry which is preliminary data.</text>
</comment>
<organism evidence="5 6">
    <name type="scientific">Bambusicola thoracicus</name>
    <name type="common">Chinese bamboo-partridge</name>
    <name type="synonym">Perdix thoracica</name>
    <dbReference type="NCBI Taxonomy" id="9083"/>
    <lineage>
        <taxon>Eukaryota</taxon>
        <taxon>Metazoa</taxon>
        <taxon>Chordata</taxon>
        <taxon>Craniata</taxon>
        <taxon>Vertebrata</taxon>
        <taxon>Euteleostomi</taxon>
        <taxon>Archelosauria</taxon>
        <taxon>Archosauria</taxon>
        <taxon>Dinosauria</taxon>
        <taxon>Saurischia</taxon>
        <taxon>Theropoda</taxon>
        <taxon>Coelurosauria</taxon>
        <taxon>Aves</taxon>
        <taxon>Neognathae</taxon>
        <taxon>Galloanserae</taxon>
        <taxon>Galliformes</taxon>
        <taxon>Phasianidae</taxon>
        <taxon>Perdicinae</taxon>
        <taxon>Bambusicola</taxon>
    </lineage>
</organism>
<dbReference type="SUPFAM" id="SSF52058">
    <property type="entry name" value="L domain-like"/>
    <property type="match status" value="1"/>
</dbReference>
<dbReference type="EMBL" id="PPHD01015621">
    <property type="protein sequence ID" value="POI29353.1"/>
    <property type="molecule type" value="Genomic_DNA"/>
</dbReference>
<dbReference type="Pfam" id="PF23598">
    <property type="entry name" value="LRR_14"/>
    <property type="match status" value="1"/>
</dbReference>
<proteinExistence type="predicted"/>
<dbReference type="InterPro" id="IPR050216">
    <property type="entry name" value="LRR_domain-containing"/>
</dbReference>
<feature type="non-terminal residue" evidence="5">
    <location>
        <position position="1"/>
    </location>
</feature>
<evidence type="ECO:0000313" key="5">
    <source>
        <dbReference type="EMBL" id="POI29353.1"/>
    </source>
</evidence>
<keyword evidence="3" id="KW-0175">Coiled coil</keyword>
<keyword evidence="6" id="KW-1185">Reference proteome</keyword>
<dbReference type="Gene3D" id="3.80.10.10">
    <property type="entry name" value="Ribonuclease Inhibitor"/>
    <property type="match status" value="1"/>
</dbReference>
<evidence type="ECO:0000256" key="2">
    <source>
        <dbReference type="ARBA" id="ARBA00022737"/>
    </source>
</evidence>
<dbReference type="AlphaFoldDB" id="A0A2P4SZ30"/>
<protein>
    <recommendedName>
        <fullName evidence="4">Disease resistance R13L4/SHOC-2-like LRR domain-containing protein</fullName>
    </recommendedName>
</protein>
<dbReference type="InterPro" id="IPR032675">
    <property type="entry name" value="LRR_dom_sf"/>
</dbReference>
<dbReference type="PANTHER" id="PTHR48051">
    <property type="match status" value="1"/>
</dbReference>
<sequence>VPYGAFATCKVLQKKEKFVCDEFGHRLWCLLCSCFNGFFPPQVLIIHTNNLTSLVPKSCSLLSLITVKVLDLHDNQLASLPADIGQLTSLQVLNLERNLLKCLPQSIGDLAQLQVLNVKGNKLKELPATVSGLRSLRTLNVSENLLQELPRVLAHVRTLEVCTQPALSACPVLPAYSAAGCCPSCLLNDNKFSLKSLKQLDSGWAVTITWSSVCSVLETLTLDASSMTYPSPDICSAGTESIQQFLCKECGIAYYPPSEYVLPALESDGGETSVDGVDRTVQKYLEEESKWQNKFSDYEKRKEKKMQEKLEFERRLNMGQREHALLVQQINNQKGEILQTVREDQMRLEEGLTKHQRHLEEERLKLLQQLKQAEQGIASRIQKLIEDNQRQKQSSDILKSLENERLRMEQLMAITQEETEHLRRREVASAMQQMLAESYKNKLIQMTYESRRQDLVSQACSSLAEMDQKFQQILAWQQMDQNKAVSQILQQSEMQKAAFEALQVKKDLMHRQIRNQVSRQ</sequence>
<dbReference type="GO" id="GO:0005737">
    <property type="term" value="C:cytoplasm"/>
    <property type="evidence" value="ECO:0007669"/>
    <property type="project" value="TreeGrafter"/>
</dbReference>
<dbReference type="InterPro" id="IPR003591">
    <property type="entry name" value="Leu-rich_rpt_typical-subtyp"/>
</dbReference>
<evidence type="ECO:0000259" key="4">
    <source>
        <dbReference type="Pfam" id="PF23598"/>
    </source>
</evidence>
<name>A0A2P4SZ30_BAMTH</name>
<keyword evidence="2" id="KW-0677">Repeat</keyword>
<evidence type="ECO:0000256" key="1">
    <source>
        <dbReference type="ARBA" id="ARBA00022614"/>
    </source>
</evidence>
<dbReference type="SMART" id="SM00364">
    <property type="entry name" value="LRR_BAC"/>
    <property type="match status" value="3"/>
</dbReference>
<accession>A0A2P4SZ30</accession>
<dbReference type="SMART" id="SM00369">
    <property type="entry name" value="LRR_TYP"/>
    <property type="match status" value="4"/>
</dbReference>